<dbReference type="InterPro" id="IPR002672">
    <property type="entry name" value="Ribosomal_eL28"/>
</dbReference>
<reference evidence="6" key="1">
    <citation type="submission" date="2023-02" db="EMBL/GenBank/DDBJ databases">
        <title>Identification and recombinant expression of a fungal hydrolase from Papiliotrema laurentii that hydrolyzes apple cutin and clears colloidal polyester polyurethane.</title>
        <authorList>
            <consortium name="DOE Joint Genome Institute"/>
            <person name="Roman V.A."/>
            <person name="Bojanowski C."/>
            <person name="Crable B.R."/>
            <person name="Wagner D.N."/>
            <person name="Hung C.S."/>
            <person name="Nadeau L.J."/>
            <person name="Schratz L."/>
            <person name="Haridas S."/>
            <person name="Pangilinan J."/>
            <person name="Lipzen A."/>
            <person name="Na H."/>
            <person name="Yan M."/>
            <person name="Ng V."/>
            <person name="Grigoriev I.V."/>
            <person name="Spatafora J.W."/>
            <person name="Barlow D."/>
            <person name="Biffinger J."/>
            <person name="Kelley-Loughnane N."/>
            <person name="Varaljay V.A."/>
            <person name="Crookes-Goodson W.J."/>
        </authorList>
    </citation>
    <scope>NUCLEOTIDE SEQUENCE</scope>
    <source>
        <strain evidence="6">5307AH</strain>
    </source>
</reference>
<dbReference type="FunFam" id="3.30.390.110:FF:000004">
    <property type="entry name" value="Large subunit ribosomal protein L28e"/>
    <property type="match status" value="1"/>
</dbReference>
<dbReference type="GO" id="GO:0005840">
    <property type="term" value="C:ribosome"/>
    <property type="evidence" value="ECO:0007669"/>
    <property type="project" value="UniProtKB-KW"/>
</dbReference>
<gene>
    <name evidence="6" type="ORF">DB88DRAFT_488186</name>
</gene>
<name>A0AAD9FS36_PAPLA</name>
<evidence type="ECO:0000313" key="7">
    <source>
        <dbReference type="Proteomes" id="UP001182556"/>
    </source>
</evidence>
<evidence type="ECO:0000313" key="6">
    <source>
        <dbReference type="EMBL" id="KAK1925185.1"/>
    </source>
</evidence>
<dbReference type="EMBL" id="JAODAN010000004">
    <property type="protein sequence ID" value="KAK1925185.1"/>
    <property type="molecule type" value="Genomic_DNA"/>
</dbReference>
<comment type="similarity">
    <text evidence="1">Belongs to the eukaryotic ribosomal protein eL28 family.</text>
</comment>
<evidence type="ECO:0000256" key="2">
    <source>
        <dbReference type="ARBA" id="ARBA00022980"/>
    </source>
</evidence>
<dbReference type="GO" id="GO:1990904">
    <property type="term" value="C:ribonucleoprotein complex"/>
    <property type="evidence" value="ECO:0007669"/>
    <property type="project" value="UniProtKB-KW"/>
</dbReference>
<dbReference type="GO" id="GO:0006412">
    <property type="term" value="P:translation"/>
    <property type="evidence" value="ECO:0007669"/>
    <property type="project" value="InterPro"/>
</dbReference>
<dbReference type="InterPro" id="IPR029004">
    <property type="entry name" value="Ribosomal_eL28/Mak16"/>
</dbReference>
<organism evidence="6 7">
    <name type="scientific">Papiliotrema laurentii</name>
    <name type="common">Cryptococcus laurentii</name>
    <dbReference type="NCBI Taxonomy" id="5418"/>
    <lineage>
        <taxon>Eukaryota</taxon>
        <taxon>Fungi</taxon>
        <taxon>Dikarya</taxon>
        <taxon>Basidiomycota</taxon>
        <taxon>Agaricomycotina</taxon>
        <taxon>Tremellomycetes</taxon>
        <taxon>Tremellales</taxon>
        <taxon>Rhynchogastremaceae</taxon>
        <taxon>Papiliotrema</taxon>
    </lineage>
</organism>
<dbReference type="Gene3D" id="3.30.390.110">
    <property type="match status" value="1"/>
</dbReference>
<keyword evidence="2" id="KW-0689">Ribosomal protein</keyword>
<evidence type="ECO:0000259" key="5">
    <source>
        <dbReference type="Pfam" id="PF01778"/>
    </source>
</evidence>
<dbReference type="AlphaFoldDB" id="A0AAD9FS36"/>
<dbReference type="PANTHER" id="PTHR10544">
    <property type="entry name" value="60S RIBOSOMAL PROTEIN L28"/>
    <property type="match status" value="1"/>
</dbReference>
<dbReference type="GO" id="GO:0003735">
    <property type="term" value="F:structural constituent of ribosome"/>
    <property type="evidence" value="ECO:0007669"/>
    <property type="project" value="InterPro"/>
</dbReference>
<dbReference type="Proteomes" id="UP001182556">
    <property type="component" value="Unassembled WGS sequence"/>
</dbReference>
<evidence type="ECO:0000256" key="1">
    <source>
        <dbReference type="ARBA" id="ARBA00007926"/>
    </source>
</evidence>
<feature type="domain" description="Ribosomal eL28/Mak16" evidence="5">
    <location>
        <begin position="5"/>
        <end position="122"/>
    </location>
</feature>
<sequence>MSTDLQWLLIRKWNSFQYKSGNGPVLSKEKGNLLNVHSHKYSGLANSKVINIYANQDGGVSITKIKADAKPNQVASARTHVNLRRNTGPRRANKIAAAETAGKGYRADLRKAAVARASAVAKAAARTANPAKEYPTKVRGNKKAASASKAEKKEEDVIELD</sequence>
<keyword evidence="7" id="KW-1185">Reference proteome</keyword>
<feature type="region of interest" description="Disordered" evidence="4">
    <location>
        <begin position="127"/>
        <end position="161"/>
    </location>
</feature>
<comment type="caution">
    <text evidence="6">The sequence shown here is derived from an EMBL/GenBank/DDBJ whole genome shotgun (WGS) entry which is preliminary data.</text>
</comment>
<evidence type="ECO:0000256" key="3">
    <source>
        <dbReference type="ARBA" id="ARBA00023274"/>
    </source>
</evidence>
<dbReference type="Pfam" id="PF01778">
    <property type="entry name" value="Ribosomal_L28e"/>
    <property type="match status" value="1"/>
</dbReference>
<accession>A0AAD9FS36</accession>
<keyword evidence="3" id="KW-0687">Ribonucleoprotein</keyword>
<proteinExistence type="inferred from homology"/>
<protein>
    <submittedName>
        <fullName evidence="6">Ribosomal L28e protein family-domain-containing protein</fullName>
    </submittedName>
</protein>
<evidence type="ECO:0000256" key="4">
    <source>
        <dbReference type="SAM" id="MobiDB-lite"/>
    </source>
</evidence>